<dbReference type="GO" id="GO:0003690">
    <property type="term" value="F:double-stranded DNA binding"/>
    <property type="evidence" value="ECO:0007669"/>
    <property type="project" value="TreeGrafter"/>
</dbReference>
<keyword evidence="4" id="KW-0812">Transmembrane</keyword>
<dbReference type="InterPro" id="IPR036770">
    <property type="entry name" value="Ankyrin_rpt-contain_sf"/>
</dbReference>
<feature type="compositionally biased region" description="Acidic residues" evidence="3">
    <location>
        <begin position="1287"/>
        <end position="1300"/>
    </location>
</feature>
<proteinExistence type="predicted"/>
<feature type="domain" description="IPT/TIG" evidence="5">
    <location>
        <begin position="608"/>
        <end position="693"/>
    </location>
</feature>
<feature type="compositionally biased region" description="Polar residues" evidence="3">
    <location>
        <begin position="1265"/>
        <end position="1274"/>
    </location>
</feature>
<keyword evidence="7" id="KW-1185">Reference proteome</keyword>
<organism evidence="6 7">
    <name type="scientific">Umbelopsis ramanniana AG</name>
    <dbReference type="NCBI Taxonomy" id="1314678"/>
    <lineage>
        <taxon>Eukaryota</taxon>
        <taxon>Fungi</taxon>
        <taxon>Fungi incertae sedis</taxon>
        <taxon>Mucoromycota</taxon>
        <taxon>Mucoromycotina</taxon>
        <taxon>Umbelopsidomycetes</taxon>
        <taxon>Umbelopsidales</taxon>
        <taxon>Umbelopsidaceae</taxon>
        <taxon>Umbelopsis</taxon>
    </lineage>
</organism>
<feature type="compositionally biased region" description="Low complexity" evidence="3">
    <location>
        <begin position="419"/>
        <end position="430"/>
    </location>
</feature>
<feature type="compositionally biased region" description="Low complexity" evidence="3">
    <location>
        <begin position="734"/>
        <end position="757"/>
    </location>
</feature>
<keyword evidence="4" id="KW-0472">Membrane</keyword>
<dbReference type="Pfam" id="PF01833">
    <property type="entry name" value="TIG"/>
    <property type="match status" value="1"/>
</dbReference>
<dbReference type="Gene3D" id="2.60.40.10">
    <property type="entry name" value="Immunoglobulins"/>
    <property type="match status" value="1"/>
</dbReference>
<feature type="repeat" description="ANK" evidence="2">
    <location>
        <begin position="840"/>
        <end position="864"/>
    </location>
</feature>
<dbReference type="SMART" id="SM00248">
    <property type="entry name" value="ANK"/>
    <property type="match status" value="2"/>
</dbReference>
<evidence type="ECO:0000256" key="4">
    <source>
        <dbReference type="SAM" id="Phobius"/>
    </source>
</evidence>
<feature type="repeat" description="ANK" evidence="2">
    <location>
        <begin position="807"/>
        <end position="839"/>
    </location>
</feature>
<keyword evidence="4" id="KW-1133">Transmembrane helix</keyword>
<dbReference type="Pfam" id="PF25603">
    <property type="entry name" value="SPT23_MGA2_DBD"/>
    <property type="match status" value="1"/>
</dbReference>
<name>A0AAD5EEW4_UMBRA</name>
<dbReference type="GeneID" id="75912624"/>
<evidence type="ECO:0000259" key="5">
    <source>
        <dbReference type="SMART" id="SM00429"/>
    </source>
</evidence>
<dbReference type="GO" id="GO:0005634">
    <property type="term" value="C:nucleus"/>
    <property type="evidence" value="ECO:0007669"/>
    <property type="project" value="TreeGrafter"/>
</dbReference>
<dbReference type="PANTHER" id="PTHR23335:SF1">
    <property type="entry name" value="CALMODULIN-BINDING TRANSCRIPTION ACTIVATOR, ISOFORM F"/>
    <property type="match status" value="1"/>
</dbReference>
<dbReference type="PROSITE" id="PS50088">
    <property type="entry name" value="ANK_REPEAT"/>
    <property type="match status" value="2"/>
</dbReference>
<dbReference type="CDD" id="cd00102">
    <property type="entry name" value="IPT"/>
    <property type="match status" value="1"/>
</dbReference>
<dbReference type="InterPro" id="IPR013783">
    <property type="entry name" value="Ig-like_fold"/>
</dbReference>
<evidence type="ECO:0000256" key="3">
    <source>
        <dbReference type="SAM" id="MobiDB-lite"/>
    </source>
</evidence>
<feature type="region of interest" description="Disordered" evidence="3">
    <location>
        <begin position="71"/>
        <end position="108"/>
    </location>
</feature>
<dbReference type="InterPro" id="IPR057962">
    <property type="entry name" value="SPT23_MGA2_DBD"/>
</dbReference>
<dbReference type="Proteomes" id="UP001206595">
    <property type="component" value="Unassembled WGS sequence"/>
</dbReference>
<dbReference type="PANTHER" id="PTHR23335">
    <property type="entry name" value="CALMODULIN-BINDING TRANSCRIPTION ACTIVATOR CAMTA"/>
    <property type="match status" value="1"/>
</dbReference>
<feature type="region of interest" description="Disordered" evidence="3">
    <location>
        <begin position="1265"/>
        <end position="1301"/>
    </location>
</feature>
<dbReference type="InterPro" id="IPR014756">
    <property type="entry name" value="Ig_E-set"/>
</dbReference>
<dbReference type="PROSITE" id="PS50297">
    <property type="entry name" value="ANK_REP_REGION"/>
    <property type="match status" value="2"/>
</dbReference>
<feature type="transmembrane region" description="Helical" evidence="4">
    <location>
        <begin position="1331"/>
        <end position="1352"/>
    </location>
</feature>
<feature type="region of interest" description="Disordered" evidence="3">
    <location>
        <begin position="561"/>
        <end position="584"/>
    </location>
</feature>
<comment type="caution">
    <text evidence="6">The sequence shown here is derived from an EMBL/GenBank/DDBJ whole genome shotgun (WGS) entry which is preliminary data.</text>
</comment>
<reference evidence="6" key="2">
    <citation type="journal article" date="2022" name="Proc. Natl. Acad. Sci. U.S.A.">
        <title>Diploid-dominant life cycles characterize the early evolution of Fungi.</title>
        <authorList>
            <person name="Amses K.R."/>
            <person name="Simmons D.R."/>
            <person name="Longcore J.E."/>
            <person name="Mondo S.J."/>
            <person name="Seto K."/>
            <person name="Jeronimo G.H."/>
            <person name="Bonds A.E."/>
            <person name="Quandt C.A."/>
            <person name="Davis W.J."/>
            <person name="Chang Y."/>
            <person name="Federici B.A."/>
            <person name="Kuo A."/>
            <person name="LaButti K."/>
            <person name="Pangilinan J."/>
            <person name="Andreopoulos W."/>
            <person name="Tritt A."/>
            <person name="Riley R."/>
            <person name="Hundley H."/>
            <person name="Johnson J."/>
            <person name="Lipzen A."/>
            <person name="Barry K."/>
            <person name="Lang B.F."/>
            <person name="Cuomo C.A."/>
            <person name="Buchler N.E."/>
            <person name="Grigoriev I.V."/>
            <person name="Spatafora J.W."/>
            <person name="Stajich J.E."/>
            <person name="James T.Y."/>
        </authorList>
    </citation>
    <scope>NUCLEOTIDE SEQUENCE</scope>
    <source>
        <strain evidence="6">AG</strain>
    </source>
</reference>
<dbReference type="SUPFAM" id="SSF48403">
    <property type="entry name" value="Ankyrin repeat"/>
    <property type="match status" value="1"/>
</dbReference>
<evidence type="ECO:0000256" key="1">
    <source>
        <dbReference type="ARBA" id="ARBA00023043"/>
    </source>
</evidence>
<dbReference type="Pfam" id="PF12796">
    <property type="entry name" value="Ank_2"/>
    <property type="match status" value="1"/>
</dbReference>
<feature type="region of interest" description="Disordered" evidence="3">
    <location>
        <begin position="1211"/>
        <end position="1237"/>
    </location>
</feature>
<reference evidence="6" key="1">
    <citation type="submission" date="2021-06" db="EMBL/GenBank/DDBJ databases">
        <authorList>
            <consortium name="DOE Joint Genome Institute"/>
            <person name="Mondo S.J."/>
            <person name="Amses K.R."/>
            <person name="Simmons D.R."/>
            <person name="Longcore J.E."/>
            <person name="Seto K."/>
            <person name="Alves G.H."/>
            <person name="Bonds A.E."/>
            <person name="Quandt C.A."/>
            <person name="Davis W.J."/>
            <person name="Chang Y."/>
            <person name="Letcher P.M."/>
            <person name="Powell M.J."/>
            <person name="Kuo A."/>
            <person name="Labutti K."/>
            <person name="Pangilinan J."/>
            <person name="Andreopoulos W."/>
            <person name="Tritt A."/>
            <person name="Riley R."/>
            <person name="Hundley H."/>
            <person name="Johnson J."/>
            <person name="Lipzen A."/>
            <person name="Barry K."/>
            <person name="Berbee M.L."/>
            <person name="Buchler N.E."/>
            <person name="Grigoriev I.V."/>
            <person name="Spatafora J.W."/>
            <person name="Stajich J.E."/>
            <person name="James T.Y."/>
        </authorList>
    </citation>
    <scope>NUCLEOTIDE SEQUENCE</scope>
    <source>
        <strain evidence="6">AG</strain>
    </source>
</reference>
<feature type="region of interest" description="Disordered" evidence="3">
    <location>
        <begin position="375"/>
        <end position="445"/>
    </location>
</feature>
<dbReference type="GO" id="GO:0003712">
    <property type="term" value="F:transcription coregulator activity"/>
    <property type="evidence" value="ECO:0007669"/>
    <property type="project" value="TreeGrafter"/>
</dbReference>
<dbReference type="GO" id="GO:0006357">
    <property type="term" value="P:regulation of transcription by RNA polymerase II"/>
    <property type="evidence" value="ECO:0007669"/>
    <property type="project" value="TreeGrafter"/>
</dbReference>
<evidence type="ECO:0000313" key="7">
    <source>
        <dbReference type="Proteomes" id="UP001206595"/>
    </source>
</evidence>
<dbReference type="InterPro" id="IPR002909">
    <property type="entry name" value="IPT_dom"/>
</dbReference>
<feature type="region of interest" description="Disordered" evidence="3">
    <location>
        <begin position="1"/>
        <end position="23"/>
    </location>
</feature>
<keyword evidence="1 2" id="KW-0040">ANK repeat</keyword>
<accession>A0AAD5EEW4</accession>
<protein>
    <recommendedName>
        <fullName evidence="5">IPT/TIG domain-containing protein</fullName>
    </recommendedName>
</protein>
<gene>
    <name evidence="6" type="ORF">K450DRAFT_230601</name>
</gene>
<dbReference type="EMBL" id="MU620904">
    <property type="protein sequence ID" value="KAI8581666.1"/>
    <property type="molecule type" value="Genomic_DNA"/>
</dbReference>
<evidence type="ECO:0000313" key="6">
    <source>
        <dbReference type="EMBL" id="KAI8581666.1"/>
    </source>
</evidence>
<dbReference type="SUPFAM" id="SSF81296">
    <property type="entry name" value="E set domains"/>
    <property type="match status" value="1"/>
</dbReference>
<dbReference type="RefSeq" id="XP_051446670.1">
    <property type="nucleotide sequence ID" value="XM_051587279.1"/>
</dbReference>
<dbReference type="InterPro" id="IPR002110">
    <property type="entry name" value="Ankyrin_rpt"/>
</dbReference>
<sequence>MTQESDVMIESTRSDSHNQVGNDNVDSHLEQLIKDKQDEFGLFETSLFTMPRIFDDGNYIVGEPGSFGMDDGLMSATSPTASATSGHSGTGSFDPPSPANCTHDDDDNKGDKVIETFSHETMVPTLANDCLDYDQFVHSSIDRLATMAPVNDSTAGQSLRPLEIRVFGIPESGTKSRVETQIKLGIELIDARGERVKEWSHIKLPTHMVAREKLKRINGKNPQADANPVSGTALHESQVLRLDATVVCASELTREVIMCFNCVHRERKRLQRKRDNKRAKLANKKSAKNTSITFEPLPDLDDEDVMATERSKILQFNCCDYVDYSAGETVLPTRFTCYCRHHAEKSGFRIKLALKDHNDEVVAVGISPSIMITDDHKSSKLNSTSSTGPKKRNREEYDSHDSNHTSSSSRKANKKKNQSTDGESDSGTSSPIASIPATPTSMQLSSINGPLSPLVLQASPEASSYATSVHFSKSDLQEMKIHLRDSADNNGHITNSTDFLEVERFLSQLPSPVDVSMPSMELNASMAAHTESQMHDNDFSLMNALERLTSPTMTHIPEVLQQSSHRPKLPSHTDNSNTPTLPRELPQLDTLQAQAAAARMRPTERRQQALVNRVIPAEGPVYGGVEVTILGSGFYEGVTCLFGENPAMPTHCWSQNTLVCILPPATNPGTVVVSLKEHPIVLDGQDVPLFTYFDESDRALMELALQVVGLKTTGKLEDARQIAMRIVQGGSGSGQAQSQQGSNDDGSQHDSQGSQHQLSYRKNEMQATQVYKEAKSRYLSDMESRVIEALKSTPKDTLCHIDTCNDSGHTMLHISALLGYSELCKALSDYGCDINKQDRNGYTALHFASWAGKLACVNELIDTGRVDQTIQTVHGKLAVELAFDNDYEDIVDVLGGPIHVVDLDDSYAASSENEYDSDDSSDFRRSDDERDAIDEATDFNLPVEQGSDESEDDVSQLPNLRSNILLRNKSRSNRRHSAMQMADWLQLSADPTLAFSGVAGDRDETHLSELTQASLFWVRELLTEIQQRASDAIADSKVRERLTDLQHQASSALNDYTTCGRSRISHLQKYAHTMLHDSKLRARLHELQQQASSALNDTKLRERLAEVQQLAAHVLAESSALSKDDQALAAAIQRRLDRMATHLTRVRQKLPQSARDFVRSTLQTLDDHLLMDGPFTDTDNDMEDDGWPWDNKDGVEPASSDVTPAPLHQLTTQEQEHRHRFLNPSEESEANITTPPTAVVSNNVRVHRFASRSKHRLELSSKLLNTPAKVSSKQSEAESSDATTTADDSESPSGEEDADGEPVYYHGAVIMDENKYLWHREKYKRLKKDKLLYLFWLPILFVIVSLLLLHYVRTNSAVYEYLIGFTPSLRKITLMGTI</sequence>
<feature type="region of interest" description="Disordered" evidence="3">
    <location>
        <begin position="729"/>
        <end position="760"/>
    </location>
</feature>
<feature type="compositionally biased region" description="Basic and acidic residues" evidence="3">
    <location>
        <begin position="393"/>
        <end position="403"/>
    </location>
</feature>
<feature type="region of interest" description="Disordered" evidence="3">
    <location>
        <begin position="934"/>
        <end position="957"/>
    </location>
</feature>
<dbReference type="Gene3D" id="1.25.40.20">
    <property type="entry name" value="Ankyrin repeat-containing domain"/>
    <property type="match status" value="1"/>
</dbReference>
<feature type="compositionally biased region" description="Low complexity" evidence="3">
    <location>
        <begin position="75"/>
        <end position="92"/>
    </location>
</feature>
<evidence type="ECO:0000256" key="2">
    <source>
        <dbReference type="PROSITE-ProRule" id="PRU00023"/>
    </source>
</evidence>
<dbReference type="SMART" id="SM00429">
    <property type="entry name" value="IPT"/>
    <property type="match status" value="1"/>
</dbReference>